<evidence type="ECO:0000256" key="1">
    <source>
        <dbReference type="SAM" id="Phobius"/>
    </source>
</evidence>
<feature type="transmembrane region" description="Helical" evidence="1">
    <location>
        <begin position="81"/>
        <end position="105"/>
    </location>
</feature>
<keyword evidence="1" id="KW-0472">Membrane</keyword>
<dbReference type="RefSeq" id="XP_014663569.1">
    <property type="nucleotide sequence ID" value="XM_014808083.1"/>
</dbReference>
<dbReference type="GeneID" id="106806210"/>
<sequence length="106" mass="11588">MEVTYRFRKSVGSIELLYGDERYPNGSDEDMCDEGCLELPPPPEFRLPPPPDFSCLFPDADPPPPCLARGSLPIATKADSAVYSACVVALAIAVLFLCGLFVLCYR</sequence>
<name>A0ABM1DUE8_PRICU</name>
<keyword evidence="2" id="KW-1185">Reference proteome</keyword>
<gene>
    <name evidence="3" type="primary">LOC106806210</name>
</gene>
<protein>
    <submittedName>
        <fullName evidence="3">Proline-rich membrane anchor 1-like</fullName>
    </submittedName>
</protein>
<dbReference type="Proteomes" id="UP000695022">
    <property type="component" value="Unplaced"/>
</dbReference>
<evidence type="ECO:0000313" key="3">
    <source>
        <dbReference type="RefSeq" id="XP_014663569.1"/>
    </source>
</evidence>
<reference evidence="3" key="1">
    <citation type="submission" date="2025-08" db="UniProtKB">
        <authorList>
            <consortium name="RefSeq"/>
        </authorList>
    </citation>
    <scope>IDENTIFICATION</scope>
</reference>
<organism evidence="2 3">
    <name type="scientific">Priapulus caudatus</name>
    <name type="common">Priapulid worm</name>
    <dbReference type="NCBI Taxonomy" id="37621"/>
    <lineage>
        <taxon>Eukaryota</taxon>
        <taxon>Metazoa</taxon>
        <taxon>Ecdysozoa</taxon>
        <taxon>Scalidophora</taxon>
        <taxon>Priapulida</taxon>
        <taxon>Priapulimorpha</taxon>
        <taxon>Priapulimorphida</taxon>
        <taxon>Priapulidae</taxon>
        <taxon>Priapulus</taxon>
    </lineage>
</organism>
<keyword evidence="1" id="KW-0812">Transmembrane</keyword>
<accession>A0ABM1DUE8</accession>
<evidence type="ECO:0000313" key="2">
    <source>
        <dbReference type="Proteomes" id="UP000695022"/>
    </source>
</evidence>
<proteinExistence type="predicted"/>
<keyword evidence="1" id="KW-1133">Transmembrane helix</keyword>